<gene>
    <name evidence="1" type="ORF">ACFFPI_09130</name>
</gene>
<keyword evidence="2" id="KW-1185">Reference proteome</keyword>
<reference evidence="1 2" key="1">
    <citation type="submission" date="2024-09" db="EMBL/GenBank/DDBJ databases">
        <authorList>
            <person name="Sun Q."/>
            <person name="Mori K."/>
        </authorList>
    </citation>
    <scope>NUCLEOTIDE SEQUENCE [LARGE SCALE GENOMIC DNA]</scope>
    <source>
        <strain evidence="1 2">JCM 13519</strain>
    </source>
</reference>
<name>A0ABV5UP46_9MICC</name>
<sequence>MTQTSEQALEGSPASIITMEAEVHIVPTIEMPWADGTREFPQHAAYDGYLASFLSRMETLTAYGCQGVQFGKRSYVDLSEGYLRLEANVRIDITASDAEAYANAIEWEATYPESDEVEPGRDHEEAEGRLGLSLMKVLEKRATDSGYPVNVRLSALYGRANPHVSW</sequence>
<dbReference type="Proteomes" id="UP001589536">
    <property type="component" value="Unassembled WGS sequence"/>
</dbReference>
<organism evidence="1 2">
    <name type="scientific">Arthrobacter methylotrophus</name>
    <dbReference type="NCBI Taxonomy" id="121291"/>
    <lineage>
        <taxon>Bacteria</taxon>
        <taxon>Bacillati</taxon>
        <taxon>Actinomycetota</taxon>
        <taxon>Actinomycetes</taxon>
        <taxon>Micrococcales</taxon>
        <taxon>Micrococcaceae</taxon>
        <taxon>Arthrobacter</taxon>
    </lineage>
</organism>
<dbReference type="EMBL" id="JBHMBH010000019">
    <property type="protein sequence ID" value="MFB9714283.1"/>
    <property type="molecule type" value="Genomic_DNA"/>
</dbReference>
<protein>
    <submittedName>
        <fullName evidence="1">Uncharacterized protein</fullName>
    </submittedName>
</protein>
<evidence type="ECO:0000313" key="1">
    <source>
        <dbReference type="EMBL" id="MFB9714283.1"/>
    </source>
</evidence>
<accession>A0ABV5UP46</accession>
<comment type="caution">
    <text evidence="1">The sequence shown here is derived from an EMBL/GenBank/DDBJ whole genome shotgun (WGS) entry which is preliminary data.</text>
</comment>
<evidence type="ECO:0000313" key="2">
    <source>
        <dbReference type="Proteomes" id="UP001589536"/>
    </source>
</evidence>
<dbReference type="RefSeq" id="WP_345044250.1">
    <property type="nucleotide sequence ID" value="NZ_BAABED010000001.1"/>
</dbReference>
<proteinExistence type="predicted"/>